<evidence type="ECO:0000259" key="2">
    <source>
        <dbReference type="Pfam" id="PF13439"/>
    </source>
</evidence>
<dbReference type="Pfam" id="PF00534">
    <property type="entry name" value="Glycos_transf_1"/>
    <property type="match status" value="1"/>
</dbReference>
<dbReference type="InterPro" id="IPR001296">
    <property type="entry name" value="Glyco_trans_1"/>
</dbReference>
<dbReference type="EMBL" id="RCYR01000031">
    <property type="protein sequence ID" value="RYS77746.1"/>
    <property type="molecule type" value="Genomic_DNA"/>
</dbReference>
<keyword evidence="3" id="KW-0808">Transferase</keyword>
<feature type="domain" description="Glycosyl transferase family 1" evidence="1">
    <location>
        <begin position="178"/>
        <end position="320"/>
    </location>
</feature>
<reference evidence="3 4" key="1">
    <citation type="journal article" date="2019" name="Science, e1252229">
        <title>Invertible promoters mediate bacterial phase variation, antibiotic resistance, and host adaptation in the gut.</title>
        <authorList>
            <person name="Jiang X."/>
            <person name="Hall A.B."/>
            <person name="Arthur T.D."/>
            <person name="Plichta D.R."/>
            <person name="Covington C.T."/>
            <person name="Poyet M."/>
            <person name="Crothers J."/>
            <person name="Moses P.L."/>
            <person name="Tolonen A.C."/>
            <person name="Vlamakis H."/>
            <person name="Alm E.J."/>
            <person name="Xavier R.J."/>
        </authorList>
    </citation>
    <scope>NUCLEOTIDE SEQUENCE [LARGE SCALE GENOMIC DNA]</scope>
    <source>
        <strain evidence="4">aa_0143</strain>
    </source>
</reference>
<evidence type="ECO:0000313" key="3">
    <source>
        <dbReference type="EMBL" id="RYS77746.1"/>
    </source>
</evidence>
<dbReference type="InterPro" id="IPR028098">
    <property type="entry name" value="Glyco_trans_4-like_N"/>
</dbReference>
<dbReference type="AlphaFoldDB" id="A0A4Q5C3W6"/>
<dbReference type="CDD" id="cd03811">
    <property type="entry name" value="GT4_GT28_WabH-like"/>
    <property type="match status" value="1"/>
</dbReference>
<dbReference type="Gene3D" id="3.40.50.2000">
    <property type="entry name" value="Glycogen Phosphorylase B"/>
    <property type="match status" value="2"/>
</dbReference>
<protein>
    <submittedName>
        <fullName evidence="3">Glycosyltransferase</fullName>
    </submittedName>
</protein>
<sequence length="356" mass="40400">MNIAFITPQLKIGGYEKVVVNYANAFCTLGHKITVICGFKEGEYEKELDSQVEIVEFKARLRTFLIPLIKYLKNNKIDILYVPFHTYTSVAVIAKMISKSQTVIYSAEHGFENESQKFVRKIMKYLIEKADVLIAVSDAVAKYDAGQFGIDHNRYQVFDNPVYNSEESSVDIKCTWLEKQECPILVTSGRLAKDKHIDIPIKIVAEVSKKRKVSLLILGSGEEKEQLLKLAEELQILDIVHFEGFVSNPISYISKCDIYLQTSEIESFGNGVIEAQYCNIPAIVTDCGGPVELIENGKYGINIGRFDSEDVISNGVQAVLNILDKNIIFKGLHERTKRYDALNLEKQFMEPYYEHI</sequence>
<evidence type="ECO:0000259" key="1">
    <source>
        <dbReference type="Pfam" id="PF00534"/>
    </source>
</evidence>
<feature type="domain" description="Glycosyltransferase subfamily 4-like N-terminal" evidence="2">
    <location>
        <begin position="12"/>
        <end position="162"/>
    </location>
</feature>
<dbReference type="Pfam" id="PF13439">
    <property type="entry name" value="Glyco_transf_4"/>
    <property type="match status" value="1"/>
</dbReference>
<evidence type="ECO:0000313" key="4">
    <source>
        <dbReference type="Proteomes" id="UP000292665"/>
    </source>
</evidence>
<proteinExistence type="predicted"/>
<dbReference type="PANTHER" id="PTHR12526">
    <property type="entry name" value="GLYCOSYLTRANSFERASE"/>
    <property type="match status" value="1"/>
</dbReference>
<accession>A0A4Q5C3W6</accession>
<comment type="caution">
    <text evidence="3">The sequence shown here is derived from an EMBL/GenBank/DDBJ whole genome shotgun (WGS) entry which is preliminary data.</text>
</comment>
<dbReference type="RefSeq" id="WP_129795013.1">
    <property type="nucleotide sequence ID" value="NZ_CATZLF010000062.1"/>
</dbReference>
<gene>
    <name evidence="3" type="ORF">EAI93_12090</name>
</gene>
<dbReference type="Proteomes" id="UP000292665">
    <property type="component" value="Unassembled WGS sequence"/>
</dbReference>
<organism evidence="3 4">
    <name type="scientific">[Ruminococcus] torques</name>
    <dbReference type="NCBI Taxonomy" id="33039"/>
    <lineage>
        <taxon>Bacteria</taxon>
        <taxon>Bacillati</taxon>
        <taxon>Bacillota</taxon>
        <taxon>Clostridia</taxon>
        <taxon>Lachnospirales</taxon>
        <taxon>Lachnospiraceae</taxon>
        <taxon>Mediterraneibacter</taxon>
    </lineage>
</organism>
<name>A0A4Q5C3W6_9FIRM</name>
<dbReference type="GO" id="GO:0016757">
    <property type="term" value="F:glycosyltransferase activity"/>
    <property type="evidence" value="ECO:0007669"/>
    <property type="project" value="InterPro"/>
</dbReference>
<dbReference type="SUPFAM" id="SSF53756">
    <property type="entry name" value="UDP-Glycosyltransferase/glycogen phosphorylase"/>
    <property type="match status" value="1"/>
</dbReference>